<accession>A0ABY3C6R9</accession>
<comment type="caution">
    <text evidence="14">The sequence shown here is derived from an EMBL/GenBank/DDBJ whole genome shotgun (WGS) entry which is preliminary data.</text>
</comment>
<dbReference type="InterPro" id="IPR045584">
    <property type="entry name" value="Pilin-like"/>
</dbReference>
<evidence type="ECO:0000259" key="13">
    <source>
        <dbReference type="Pfam" id="PF01435"/>
    </source>
</evidence>
<protein>
    <submittedName>
        <fullName evidence="14">M48 family metalloprotease</fullName>
    </submittedName>
</protein>
<dbReference type="InterPro" id="IPR001915">
    <property type="entry name" value="Peptidase_M48"/>
</dbReference>
<dbReference type="Pfam" id="PF01435">
    <property type="entry name" value="Peptidase_M48"/>
    <property type="match status" value="1"/>
</dbReference>
<proteinExistence type="predicted"/>
<keyword evidence="5 12" id="KW-0812">Transmembrane</keyword>
<keyword evidence="9 12" id="KW-1133">Transmembrane helix</keyword>
<dbReference type="PANTHER" id="PTHR43221">
    <property type="entry name" value="PROTEASE HTPX"/>
    <property type="match status" value="1"/>
</dbReference>
<evidence type="ECO:0000256" key="6">
    <source>
        <dbReference type="ARBA" id="ARBA00022723"/>
    </source>
</evidence>
<keyword evidence="8" id="KW-0862">Zinc</keyword>
<evidence type="ECO:0000256" key="11">
    <source>
        <dbReference type="ARBA" id="ARBA00023136"/>
    </source>
</evidence>
<organism evidence="14 15">
    <name type="scientific">Candidatus Methylobacter oryzae</name>
    <dbReference type="NCBI Taxonomy" id="2497749"/>
    <lineage>
        <taxon>Bacteria</taxon>
        <taxon>Pseudomonadati</taxon>
        <taxon>Pseudomonadota</taxon>
        <taxon>Gammaproteobacteria</taxon>
        <taxon>Methylococcales</taxon>
        <taxon>Methylococcaceae</taxon>
        <taxon>Methylobacter</taxon>
    </lineage>
</organism>
<keyword evidence="4" id="KW-0645">Protease</keyword>
<dbReference type="EMBL" id="RYFG02000116">
    <property type="protein sequence ID" value="TRW90793.1"/>
    <property type="molecule type" value="Genomic_DNA"/>
</dbReference>
<evidence type="ECO:0000256" key="9">
    <source>
        <dbReference type="ARBA" id="ARBA00022989"/>
    </source>
</evidence>
<gene>
    <name evidence="14" type="ORF">EKO24_018530</name>
</gene>
<keyword evidence="7" id="KW-0378">Hydrolase</keyword>
<dbReference type="PANTHER" id="PTHR43221:SF1">
    <property type="entry name" value="PROTEASE HTPX"/>
    <property type="match status" value="1"/>
</dbReference>
<dbReference type="SUPFAM" id="SSF54523">
    <property type="entry name" value="Pili subunits"/>
    <property type="match status" value="1"/>
</dbReference>
<dbReference type="InterPro" id="IPR050083">
    <property type="entry name" value="HtpX_protease"/>
</dbReference>
<dbReference type="GO" id="GO:0008237">
    <property type="term" value="F:metallopeptidase activity"/>
    <property type="evidence" value="ECO:0007669"/>
    <property type="project" value="UniProtKB-KW"/>
</dbReference>
<evidence type="ECO:0000256" key="2">
    <source>
        <dbReference type="ARBA" id="ARBA00004651"/>
    </source>
</evidence>
<dbReference type="RefSeq" id="WP_127027482.1">
    <property type="nucleotide sequence ID" value="NZ_RYFG02000116.1"/>
</dbReference>
<keyword evidence="11 12" id="KW-0472">Membrane</keyword>
<comment type="subcellular location">
    <subcellularLocation>
        <location evidence="2">Cell membrane</location>
        <topology evidence="2">Multi-pass membrane protein</topology>
    </subcellularLocation>
</comment>
<keyword evidence="3" id="KW-1003">Cell membrane</keyword>
<keyword evidence="15" id="KW-1185">Reference proteome</keyword>
<dbReference type="Gene3D" id="3.30.2010.10">
    <property type="entry name" value="Metalloproteases ('zincins'), catalytic domain"/>
    <property type="match status" value="1"/>
</dbReference>
<evidence type="ECO:0000256" key="12">
    <source>
        <dbReference type="SAM" id="Phobius"/>
    </source>
</evidence>
<sequence length="470" mass="51531">MHPQQRTVNPNKLADKHERPLFIIHLILSTLFWLTIIALTLGKALIYAAIFAVSYLFTQSGLIAWIKGNGIKVSDEQFPDLYEHFKNCCVVLGIKQQPGIYLINGGGIMNAFAARFLGKHWVVLHSDIVDALSENPEAVNFYIGHELGHIRSGHLLLGPYLWPSGILPLIGPAYSRAREYSCDQFGRACCKNSRSAVQGLTALAAGRKRWLSTDIPAYTCQAYESSGFWMSFHELVADYPWLSKRAMRLHDPDDSLPPHHKLSWLLALFVPRLGKGGMVLAIIALIGVLAGIALPAYQSYTMRAKQLQSNEQTQSSASNASRVFDDDQTAPEALPAKQAPSAHEAPDREPAQATSANLNFTLDQRIQAAAGVIKNSTPEMIDVYTRFDGVEAGPGPKISLTYTLVNVSASNQLPAELFNTAFGPLLKKSSCGSQLLKPLIDEQVSILHHYRGQGGFQIGTIAIDRNSCAL</sequence>
<feature type="transmembrane region" description="Helical" evidence="12">
    <location>
        <begin position="278"/>
        <end position="297"/>
    </location>
</feature>
<keyword evidence="6" id="KW-0479">Metal-binding</keyword>
<feature type="transmembrane region" description="Helical" evidence="12">
    <location>
        <begin position="45"/>
        <end position="66"/>
    </location>
</feature>
<feature type="domain" description="Peptidase M48" evidence="13">
    <location>
        <begin position="77"/>
        <end position="156"/>
    </location>
</feature>
<evidence type="ECO:0000256" key="5">
    <source>
        <dbReference type="ARBA" id="ARBA00022692"/>
    </source>
</evidence>
<evidence type="ECO:0000313" key="15">
    <source>
        <dbReference type="Proteomes" id="UP000733744"/>
    </source>
</evidence>
<evidence type="ECO:0000256" key="7">
    <source>
        <dbReference type="ARBA" id="ARBA00022801"/>
    </source>
</evidence>
<feature type="transmembrane region" description="Helical" evidence="12">
    <location>
        <begin position="21"/>
        <end position="39"/>
    </location>
</feature>
<evidence type="ECO:0000256" key="1">
    <source>
        <dbReference type="ARBA" id="ARBA00001947"/>
    </source>
</evidence>
<keyword evidence="10 14" id="KW-0482">Metalloprotease</keyword>
<evidence type="ECO:0000256" key="8">
    <source>
        <dbReference type="ARBA" id="ARBA00022833"/>
    </source>
</evidence>
<dbReference type="Proteomes" id="UP000733744">
    <property type="component" value="Unassembled WGS sequence"/>
</dbReference>
<evidence type="ECO:0000256" key="3">
    <source>
        <dbReference type="ARBA" id="ARBA00022475"/>
    </source>
</evidence>
<dbReference type="Gene3D" id="3.30.700.10">
    <property type="entry name" value="Glycoprotein, Type 4 Pilin"/>
    <property type="match status" value="1"/>
</dbReference>
<evidence type="ECO:0000256" key="4">
    <source>
        <dbReference type="ARBA" id="ARBA00022670"/>
    </source>
</evidence>
<name>A0ABY3C6R9_9GAMM</name>
<dbReference type="CDD" id="cd07325">
    <property type="entry name" value="M48_Ste24p_like"/>
    <property type="match status" value="1"/>
</dbReference>
<reference evidence="14 15" key="1">
    <citation type="journal article" date="2019" name="Antonie Van Leeuwenhoek">
        <title>Description of 'Ca. Methylobacter oryzae' KRF1, a novel species from the environmentally important Methylobacter clade 2.</title>
        <authorList>
            <person name="Khatri K."/>
            <person name="Mohite J.A."/>
            <person name="Pandit P.S."/>
            <person name="Bahulikar R."/>
            <person name="Rahalkar M.C."/>
        </authorList>
    </citation>
    <scope>NUCLEOTIDE SEQUENCE [LARGE SCALE GENOMIC DNA]</scope>
    <source>
        <strain evidence="14 15">KRF1</strain>
    </source>
</reference>
<evidence type="ECO:0000256" key="10">
    <source>
        <dbReference type="ARBA" id="ARBA00023049"/>
    </source>
</evidence>
<comment type="cofactor">
    <cofactor evidence="1">
        <name>Zn(2+)</name>
        <dbReference type="ChEBI" id="CHEBI:29105"/>
    </cofactor>
</comment>
<evidence type="ECO:0000313" key="14">
    <source>
        <dbReference type="EMBL" id="TRW90793.1"/>
    </source>
</evidence>